<dbReference type="GO" id="GO:0005886">
    <property type="term" value="C:plasma membrane"/>
    <property type="evidence" value="ECO:0007669"/>
    <property type="project" value="UniProtKB-SubCell"/>
</dbReference>
<feature type="transmembrane region" description="Helical" evidence="7">
    <location>
        <begin position="185"/>
        <end position="208"/>
    </location>
</feature>
<comment type="similarity">
    <text evidence="5">Belongs to the methyl-accepting chemotaxis (MCP) protein family.</text>
</comment>
<protein>
    <submittedName>
        <fullName evidence="10">Methyl-accepting chemotaxis protein</fullName>
    </submittedName>
</protein>
<evidence type="ECO:0000256" key="6">
    <source>
        <dbReference type="PROSITE-ProRule" id="PRU00284"/>
    </source>
</evidence>
<sequence length="565" mass="60374">MKRVSISQKLLIGFSSVLLLLVAVTVTSYSQFVSLEKTYTNLINDRTSKLLMIKNMSIDLKSQQVALRNYIMKPVQENEDAFTKSYEDYIKTGEALKLTIASSTMKDNMARSDEMMGKYYDFAKNIMSLTKQGSTEELSRLMEGTGPQIIGEFEKIVEAMETHQQKAMDEGIAAVNTQVAQVLRWISIMGGVSIVAGLIIAIIIGGIISKPVQSVAQAANRIAEGDLTGEPLVVRNKDEIGEMAQAFNTMSGNLRALIHQVGDGAERVAASSEELTASTEQTATATEQVAKTMEEIASGMDTQVNMVSEGFQTMNELAIGFQQVAENTSLVSEQAAEASAQTISGSESIRSAVGQMNSIQTTVSGLAKVIEELSKHSTDIVKMVDTISEISAQTNLLSLNAAIEAARAGEHGRGFQVVATEVRKLSEQSAQSAGEIVTLVSSIESGMKNAAQSMSVVSSEVEEGIQLVRQAGGTFEDIRNAVSGVAGQTQEVSASIEQMNAGVEQINASMKSIMEVTESAAAGTEEVSATSEEQLSAMQEIASAANDLSSMAEMLQQSVARFKVS</sequence>
<dbReference type="InterPro" id="IPR003660">
    <property type="entry name" value="HAMP_dom"/>
</dbReference>
<evidence type="ECO:0000256" key="4">
    <source>
        <dbReference type="ARBA" id="ARBA00023224"/>
    </source>
</evidence>
<name>A0A2V4VZZ1_PAEBA</name>
<dbReference type="CDD" id="cd06225">
    <property type="entry name" value="HAMP"/>
    <property type="match status" value="1"/>
</dbReference>
<evidence type="ECO:0000313" key="11">
    <source>
        <dbReference type="EMBL" id="QKS56814.1"/>
    </source>
</evidence>
<dbReference type="RefSeq" id="WP_110898924.1">
    <property type="nucleotide sequence ID" value="NZ_CP054614.1"/>
</dbReference>
<dbReference type="EMBL" id="QJSW01000022">
    <property type="protein sequence ID" value="PYE44475.1"/>
    <property type="molecule type" value="Genomic_DNA"/>
</dbReference>
<dbReference type="GO" id="GO:0006935">
    <property type="term" value="P:chemotaxis"/>
    <property type="evidence" value="ECO:0007669"/>
    <property type="project" value="UniProtKB-ARBA"/>
</dbReference>
<dbReference type="PROSITE" id="PS50111">
    <property type="entry name" value="CHEMOTAXIS_TRANSDUC_2"/>
    <property type="match status" value="1"/>
</dbReference>
<evidence type="ECO:0000259" key="8">
    <source>
        <dbReference type="PROSITE" id="PS50111"/>
    </source>
</evidence>
<dbReference type="CDD" id="cd11386">
    <property type="entry name" value="MCP_signal"/>
    <property type="match status" value="1"/>
</dbReference>
<dbReference type="EMBL" id="CP054614">
    <property type="protein sequence ID" value="QKS56814.1"/>
    <property type="molecule type" value="Genomic_DNA"/>
</dbReference>
<dbReference type="Proteomes" id="UP000509327">
    <property type="component" value="Chromosome"/>
</dbReference>
<keyword evidence="7" id="KW-0812">Transmembrane</keyword>
<dbReference type="Pfam" id="PF00672">
    <property type="entry name" value="HAMP"/>
    <property type="match status" value="1"/>
</dbReference>
<dbReference type="PANTHER" id="PTHR32089">
    <property type="entry name" value="METHYL-ACCEPTING CHEMOTAXIS PROTEIN MCPB"/>
    <property type="match status" value="1"/>
</dbReference>
<keyword evidence="7" id="KW-1133">Transmembrane helix</keyword>
<dbReference type="SMART" id="SM00304">
    <property type="entry name" value="HAMP"/>
    <property type="match status" value="2"/>
</dbReference>
<dbReference type="PANTHER" id="PTHR32089:SF112">
    <property type="entry name" value="LYSOZYME-LIKE PROTEIN-RELATED"/>
    <property type="match status" value="1"/>
</dbReference>
<evidence type="ECO:0000256" key="7">
    <source>
        <dbReference type="SAM" id="Phobius"/>
    </source>
</evidence>
<dbReference type="Gene3D" id="6.10.340.10">
    <property type="match status" value="1"/>
</dbReference>
<dbReference type="Pfam" id="PF00015">
    <property type="entry name" value="MCPsignal"/>
    <property type="match status" value="1"/>
</dbReference>
<reference evidence="10 12" key="1">
    <citation type="submission" date="2018-06" db="EMBL/GenBank/DDBJ databases">
        <title>Genomic Encyclopedia of Type Strains, Phase III (KMG-III): the genomes of soil and plant-associated and newly described type strains.</title>
        <authorList>
            <person name="Whitman W."/>
        </authorList>
    </citation>
    <scope>NUCLEOTIDE SEQUENCE [LARGE SCALE GENOMIC DNA]</scope>
    <source>
        <strain evidence="10 12">CECT 7022</strain>
    </source>
</reference>
<dbReference type="SUPFAM" id="SSF58104">
    <property type="entry name" value="Methyl-accepting chemotaxis protein (MCP) signaling domain"/>
    <property type="match status" value="1"/>
</dbReference>
<keyword evidence="3 7" id="KW-0472">Membrane</keyword>
<reference evidence="11 13" key="2">
    <citation type="submission" date="2020-06" db="EMBL/GenBank/DDBJ databases">
        <title>Complete genome of Paenibacillus barcinonensis KACC11450.</title>
        <authorList>
            <person name="Kim M."/>
            <person name="Park Y.-J."/>
            <person name="Shin J.-H."/>
        </authorList>
    </citation>
    <scope>NUCLEOTIDE SEQUENCE [LARGE SCALE GENOMIC DNA]</scope>
    <source>
        <strain evidence="11 13">KACC11450</strain>
    </source>
</reference>
<dbReference type="SMART" id="SM00283">
    <property type="entry name" value="MA"/>
    <property type="match status" value="1"/>
</dbReference>
<accession>A0A2V4VZZ1</accession>
<dbReference type="InterPro" id="IPR004089">
    <property type="entry name" value="MCPsignal_dom"/>
</dbReference>
<dbReference type="GO" id="GO:0007165">
    <property type="term" value="P:signal transduction"/>
    <property type="evidence" value="ECO:0007669"/>
    <property type="project" value="UniProtKB-KW"/>
</dbReference>
<evidence type="ECO:0000256" key="2">
    <source>
        <dbReference type="ARBA" id="ARBA00022475"/>
    </source>
</evidence>
<comment type="subcellular location">
    <subcellularLocation>
        <location evidence="1">Cell membrane</location>
    </subcellularLocation>
</comment>
<feature type="domain" description="HAMP" evidence="9">
    <location>
        <begin position="206"/>
        <end position="259"/>
    </location>
</feature>
<gene>
    <name evidence="10" type="ORF">DFQ00_12256</name>
    <name evidence="11" type="ORF">HUB98_11075</name>
</gene>
<evidence type="ECO:0000313" key="13">
    <source>
        <dbReference type="Proteomes" id="UP000509327"/>
    </source>
</evidence>
<evidence type="ECO:0000313" key="12">
    <source>
        <dbReference type="Proteomes" id="UP000247790"/>
    </source>
</evidence>
<dbReference type="FunFam" id="1.10.287.950:FF:000001">
    <property type="entry name" value="Methyl-accepting chemotaxis sensory transducer"/>
    <property type="match status" value="1"/>
</dbReference>
<keyword evidence="13" id="KW-1185">Reference proteome</keyword>
<keyword evidence="4 6" id="KW-0807">Transducer</keyword>
<organism evidence="10 12">
    <name type="scientific">Paenibacillus barcinonensis</name>
    <dbReference type="NCBI Taxonomy" id="198119"/>
    <lineage>
        <taxon>Bacteria</taxon>
        <taxon>Bacillati</taxon>
        <taxon>Bacillota</taxon>
        <taxon>Bacilli</taxon>
        <taxon>Bacillales</taxon>
        <taxon>Paenibacillaceae</taxon>
        <taxon>Paenibacillus</taxon>
    </lineage>
</organism>
<keyword evidence="2" id="KW-1003">Cell membrane</keyword>
<dbReference type="InterPro" id="IPR024478">
    <property type="entry name" value="HlyB_4HB_MCP"/>
</dbReference>
<dbReference type="OrthoDB" id="107771at2"/>
<feature type="domain" description="Methyl-accepting transducer" evidence="8">
    <location>
        <begin position="278"/>
        <end position="514"/>
    </location>
</feature>
<evidence type="ECO:0000259" key="9">
    <source>
        <dbReference type="PROSITE" id="PS50885"/>
    </source>
</evidence>
<evidence type="ECO:0000256" key="3">
    <source>
        <dbReference type="ARBA" id="ARBA00023136"/>
    </source>
</evidence>
<dbReference type="Pfam" id="PF12729">
    <property type="entry name" value="4HB_MCP_1"/>
    <property type="match status" value="1"/>
</dbReference>
<dbReference type="Proteomes" id="UP000247790">
    <property type="component" value="Unassembled WGS sequence"/>
</dbReference>
<dbReference type="PROSITE" id="PS50885">
    <property type="entry name" value="HAMP"/>
    <property type="match status" value="1"/>
</dbReference>
<dbReference type="AlphaFoldDB" id="A0A2V4VZZ1"/>
<proteinExistence type="inferred from homology"/>
<evidence type="ECO:0000313" key="10">
    <source>
        <dbReference type="EMBL" id="PYE44475.1"/>
    </source>
</evidence>
<dbReference type="Gene3D" id="1.10.287.950">
    <property type="entry name" value="Methyl-accepting chemotaxis protein"/>
    <property type="match status" value="1"/>
</dbReference>
<evidence type="ECO:0000256" key="1">
    <source>
        <dbReference type="ARBA" id="ARBA00004236"/>
    </source>
</evidence>
<evidence type="ECO:0000256" key="5">
    <source>
        <dbReference type="ARBA" id="ARBA00029447"/>
    </source>
</evidence>